<dbReference type="PANTHER" id="PTHR43794">
    <property type="entry name" value="AMINOHYDROLASE SSNA-RELATED"/>
    <property type="match status" value="1"/>
</dbReference>
<dbReference type="HOGENOM" id="CLU_012358_2_5_0"/>
<proteinExistence type="predicted"/>
<dbReference type="SUPFAM" id="SSF51338">
    <property type="entry name" value="Composite domain of metallo-dependent hydrolases"/>
    <property type="match status" value="1"/>
</dbReference>
<dbReference type="OrthoDB" id="9807210at2"/>
<evidence type="ECO:0000313" key="4">
    <source>
        <dbReference type="EMBL" id="EHO40110.1"/>
    </source>
</evidence>
<dbReference type="EMBL" id="CM001402">
    <property type="protein sequence ID" value="EHO40110.1"/>
    <property type="molecule type" value="Genomic_DNA"/>
</dbReference>
<accession>H1XR16</accession>
<dbReference type="GO" id="GO:0016810">
    <property type="term" value="F:hydrolase activity, acting on carbon-nitrogen (but not peptide) bonds"/>
    <property type="evidence" value="ECO:0007669"/>
    <property type="project" value="InterPro"/>
</dbReference>
<dbReference type="Gene3D" id="3.20.20.140">
    <property type="entry name" value="Metal-dependent hydrolases"/>
    <property type="match status" value="1"/>
</dbReference>
<keyword evidence="5" id="KW-1185">Reference proteome</keyword>
<dbReference type="PaxDb" id="880073-Calab_0465"/>
<evidence type="ECO:0000313" key="3">
    <source>
        <dbReference type="EMBL" id="APF20031.1"/>
    </source>
</evidence>
<dbReference type="EMBL" id="CP018099">
    <property type="protein sequence ID" value="APF20031.1"/>
    <property type="molecule type" value="Genomic_DNA"/>
</dbReference>
<dbReference type="RefSeq" id="WP_006927030.1">
    <property type="nucleotide sequence ID" value="NZ_CM001402.1"/>
</dbReference>
<evidence type="ECO:0000313" key="5">
    <source>
        <dbReference type="Proteomes" id="UP000004671"/>
    </source>
</evidence>
<name>H1XR16_CALAY</name>
<feature type="domain" description="Amidohydrolase-related" evidence="2">
    <location>
        <begin position="57"/>
        <end position="375"/>
    </location>
</feature>
<sequence precursor="true">MKKKEAYCASWIVPVVSPPMREAALIVEDGVISTIVPGHELPRHAKNLKIYNFPNGVILPAWVNAHTHLELSYFKDETIPAGQFFEWVERLLAVRAQKENPQRVKTAALQQMRLMRQSGTALAGDITNGPLLEPLPDEPLERAIFYEILGFLPERAEVIFEKAQQELQARNPHAILTPHAPYSTSPHLLKKIASASARMSIHLAESKSEYAFLTEGSAELTAFLKARKAWPENWKTPGKTPVGYLNDLGLLHGKTLLVHGVQVTDRDLDILKNSGAAVCICARSNDRLNVGLPPIQKYLEKGIPLCIGTDSLASNVSLDLNDEIYYLWERFNQALHPVTLVRMATLNGARALGREGEFGSLEVGKKAAFNVFEFDEAIKEEPESAVVSRKWRRLRCF</sequence>
<dbReference type="Gene3D" id="2.30.40.10">
    <property type="entry name" value="Urease, subunit C, domain 1"/>
    <property type="match status" value="1"/>
</dbReference>
<keyword evidence="1 4" id="KW-0378">Hydrolase</keyword>
<dbReference type="eggNOG" id="COG0402">
    <property type="taxonomic scope" value="Bacteria"/>
</dbReference>
<reference evidence="4 5" key="1">
    <citation type="submission" date="2011-09" db="EMBL/GenBank/DDBJ databases">
        <title>The permanent draft genome of Caldithrix abyssi DSM 13497.</title>
        <authorList>
            <consortium name="US DOE Joint Genome Institute (JGI-PGF)"/>
            <person name="Lucas S."/>
            <person name="Han J."/>
            <person name="Lapidus A."/>
            <person name="Bruce D."/>
            <person name="Goodwin L."/>
            <person name="Pitluck S."/>
            <person name="Peters L."/>
            <person name="Kyrpides N."/>
            <person name="Mavromatis K."/>
            <person name="Ivanova N."/>
            <person name="Mikhailova N."/>
            <person name="Chertkov O."/>
            <person name="Detter J.C."/>
            <person name="Tapia R."/>
            <person name="Han C."/>
            <person name="Land M."/>
            <person name="Hauser L."/>
            <person name="Markowitz V."/>
            <person name="Cheng J.-F."/>
            <person name="Hugenholtz P."/>
            <person name="Woyke T."/>
            <person name="Wu D."/>
            <person name="Spring S."/>
            <person name="Brambilla E."/>
            <person name="Klenk H.-P."/>
            <person name="Eisen J.A."/>
        </authorList>
    </citation>
    <scope>NUCLEOTIDE SEQUENCE [LARGE SCALE GENOMIC DNA]</scope>
    <source>
        <strain evidence="4 5">DSM 13497</strain>
    </source>
</reference>
<dbReference type="Proteomes" id="UP000183868">
    <property type="component" value="Chromosome"/>
</dbReference>
<gene>
    <name evidence="3" type="ORF">Cabys_3283</name>
    <name evidence="4" type="ORF">Calab_0465</name>
</gene>
<organism evidence="4 5">
    <name type="scientific">Caldithrix abyssi DSM 13497</name>
    <dbReference type="NCBI Taxonomy" id="880073"/>
    <lineage>
        <taxon>Bacteria</taxon>
        <taxon>Pseudomonadati</taxon>
        <taxon>Calditrichota</taxon>
        <taxon>Calditrichia</taxon>
        <taxon>Calditrichales</taxon>
        <taxon>Calditrichaceae</taxon>
        <taxon>Caldithrix</taxon>
    </lineage>
</organism>
<dbReference type="AlphaFoldDB" id="H1XR16"/>
<dbReference type="InterPro" id="IPR011059">
    <property type="entry name" value="Metal-dep_hydrolase_composite"/>
</dbReference>
<dbReference type="InterPro" id="IPR032466">
    <property type="entry name" value="Metal_Hydrolase"/>
</dbReference>
<dbReference type="Pfam" id="PF01979">
    <property type="entry name" value="Amidohydro_1"/>
    <property type="match status" value="1"/>
</dbReference>
<dbReference type="SUPFAM" id="SSF51556">
    <property type="entry name" value="Metallo-dependent hydrolases"/>
    <property type="match status" value="1"/>
</dbReference>
<dbReference type="KEGG" id="caby:Cabys_3283"/>
<dbReference type="InParanoid" id="H1XR16"/>
<evidence type="ECO:0000256" key="1">
    <source>
        <dbReference type="ARBA" id="ARBA00022801"/>
    </source>
</evidence>
<reference evidence="3 6" key="2">
    <citation type="submission" date="2016-11" db="EMBL/GenBank/DDBJ databases">
        <title>Genomic analysis of Caldithrix abyssi and proposal of a novel bacterial phylum Caldithrichaeota.</title>
        <authorList>
            <person name="Kublanov I."/>
            <person name="Sigalova O."/>
            <person name="Gavrilov S."/>
            <person name="Lebedinsky A."/>
            <person name="Ivanova N."/>
            <person name="Daum C."/>
            <person name="Reddy T."/>
            <person name="Klenk H.P."/>
            <person name="Goker M."/>
            <person name="Reva O."/>
            <person name="Miroshnichenko M."/>
            <person name="Kyprides N."/>
            <person name="Woyke T."/>
            <person name="Gelfand M."/>
        </authorList>
    </citation>
    <scope>NUCLEOTIDE SEQUENCE [LARGE SCALE GENOMIC DNA]</scope>
    <source>
        <strain evidence="3 6">LF13</strain>
    </source>
</reference>
<evidence type="ECO:0000313" key="6">
    <source>
        <dbReference type="Proteomes" id="UP000183868"/>
    </source>
</evidence>
<evidence type="ECO:0000259" key="2">
    <source>
        <dbReference type="Pfam" id="PF01979"/>
    </source>
</evidence>
<dbReference type="Proteomes" id="UP000004671">
    <property type="component" value="Chromosome"/>
</dbReference>
<dbReference type="PANTHER" id="PTHR43794:SF11">
    <property type="entry name" value="AMIDOHYDROLASE-RELATED DOMAIN-CONTAINING PROTEIN"/>
    <property type="match status" value="1"/>
</dbReference>
<dbReference type="InterPro" id="IPR050287">
    <property type="entry name" value="MTA/SAH_deaminase"/>
</dbReference>
<dbReference type="STRING" id="880073.Cabys_3283"/>
<protein>
    <submittedName>
        <fullName evidence="4">Amidohydrolase</fullName>
    </submittedName>
    <submittedName>
        <fullName evidence="3">Cytosine/adenosine deaminase</fullName>
    </submittedName>
</protein>
<dbReference type="InterPro" id="IPR006680">
    <property type="entry name" value="Amidohydro-rel"/>
</dbReference>